<gene>
    <name evidence="1" type="ORF">ISN44_As01g066640</name>
</gene>
<organism evidence="1 2">
    <name type="scientific">Arabidopsis suecica</name>
    <name type="common">Swedish thale-cress</name>
    <name type="synonym">Cardaminopsis suecica</name>
    <dbReference type="NCBI Taxonomy" id="45249"/>
    <lineage>
        <taxon>Eukaryota</taxon>
        <taxon>Viridiplantae</taxon>
        <taxon>Streptophyta</taxon>
        <taxon>Embryophyta</taxon>
        <taxon>Tracheophyta</taxon>
        <taxon>Spermatophyta</taxon>
        <taxon>Magnoliopsida</taxon>
        <taxon>eudicotyledons</taxon>
        <taxon>Gunneridae</taxon>
        <taxon>Pentapetalae</taxon>
        <taxon>rosids</taxon>
        <taxon>malvids</taxon>
        <taxon>Brassicales</taxon>
        <taxon>Brassicaceae</taxon>
        <taxon>Camelineae</taxon>
        <taxon>Arabidopsis</taxon>
    </lineage>
</organism>
<keyword evidence="2" id="KW-1185">Reference proteome</keyword>
<dbReference type="EMBL" id="JAEFBJ010000001">
    <property type="protein sequence ID" value="KAG7659838.1"/>
    <property type="molecule type" value="Genomic_DNA"/>
</dbReference>
<reference evidence="1 2" key="1">
    <citation type="submission" date="2020-12" db="EMBL/GenBank/DDBJ databases">
        <title>Concerted genomic and epigenomic changes stabilize Arabidopsis allopolyploids.</title>
        <authorList>
            <person name="Chen Z."/>
        </authorList>
    </citation>
    <scope>NUCLEOTIDE SEQUENCE [LARGE SCALE GENOMIC DNA]</scope>
    <source>
        <strain evidence="1">As9502</strain>
        <tissue evidence="1">Leaf</tissue>
    </source>
</reference>
<evidence type="ECO:0000313" key="2">
    <source>
        <dbReference type="Proteomes" id="UP000694251"/>
    </source>
</evidence>
<dbReference type="Proteomes" id="UP000694251">
    <property type="component" value="Chromosome 1"/>
</dbReference>
<dbReference type="OrthoDB" id="1113485at2759"/>
<evidence type="ECO:0000313" key="1">
    <source>
        <dbReference type="EMBL" id="KAG7659838.1"/>
    </source>
</evidence>
<accession>A0A8T2HIG6</accession>
<proteinExistence type="predicted"/>
<protein>
    <submittedName>
        <fullName evidence="1">Uncharacterized protein</fullName>
    </submittedName>
</protein>
<dbReference type="AlphaFoldDB" id="A0A8T2HIG6"/>
<sequence length="222" mass="23429">MITISYFKDPTNKALVIFYKLKQIHLDQSSTNSLDMEIIPLMLISVIILLTSFPAPIKVSGRGGGGGFVGSGNSPSIGSGYFGGGGNPGTGYMGGGIPSGGSIRDGSNVGTGYRGGFQGGKPSGGGDPGAAIVVFPKKPEEPVKVVPTPMPQVCEPKVRHCINVHVYGRAGQPHRGGACCNKFRYARRCVCKFLVSNDTHLNKQSNGVLRGCHFKRNCVFRN</sequence>
<name>A0A8T2HIG6_ARASU</name>
<comment type="caution">
    <text evidence="1">The sequence shown here is derived from an EMBL/GenBank/DDBJ whole genome shotgun (WGS) entry which is preliminary data.</text>
</comment>